<feature type="domain" description="DUF7927" evidence="2">
    <location>
        <begin position="37"/>
        <end position="171"/>
    </location>
</feature>
<keyword evidence="1" id="KW-0472">Membrane</keyword>
<dbReference type="Pfam" id="PF25549">
    <property type="entry name" value="DUF7927"/>
    <property type="match status" value="1"/>
</dbReference>
<organism evidence="3 4">
    <name type="scientific">Leucobacter coleopterorum</name>
    <dbReference type="NCBI Taxonomy" id="2714933"/>
    <lineage>
        <taxon>Bacteria</taxon>
        <taxon>Bacillati</taxon>
        <taxon>Actinomycetota</taxon>
        <taxon>Actinomycetes</taxon>
        <taxon>Micrococcales</taxon>
        <taxon>Microbacteriaceae</taxon>
        <taxon>Leucobacter</taxon>
    </lineage>
</organism>
<evidence type="ECO:0000313" key="4">
    <source>
        <dbReference type="Proteomes" id="UP000503441"/>
    </source>
</evidence>
<sequence>MNFLLAPGQNVPENRECAPINPDFPNCTESTVAVANVQSWKTVEPNSGKNVVPGQTVRYTLHFHNAGGAPGEVEIADDITQAIDDAAVLTQPVSTGNLNATPFDFTNRSMISGSLSAGETATVTYEMKVRTEDQLGDRTLANFLVVSVAQPPTHPDCTDTSARPSCTSNPVVVEAAPPGKLAVTGANIVWSGLIAVVFVTGASLLYFMRQNRGRSPLAVEERKGLLG</sequence>
<evidence type="ECO:0000313" key="3">
    <source>
        <dbReference type="EMBL" id="QIM17889.1"/>
    </source>
</evidence>
<keyword evidence="4" id="KW-1185">Reference proteome</keyword>
<protein>
    <submittedName>
        <fullName evidence="3">DUF11 domain-containing protein</fullName>
    </submittedName>
</protein>
<keyword evidence="1" id="KW-1133">Transmembrane helix</keyword>
<name>A0ABX6JUC3_9MICO</name>
<gene>
    <name evidence="3" type="ORF">G7066_02860</name>
</gene>
<accession>A0ABX6JUC3</accession>
<dbReference type="InterPro" id="IPR057687">
    <property type="entry name" value="DUF7927"/>
</dbReference>
<feature type="transmembrane region" description="Helical" evidence="1">
    <location>
        <begin position="188"/>
        <end position="207"/>
    </location>
</feature>
<evidence type="ECO:0000256" key="1">
    <source>
        <dbReference type="SAM" id="Phobius"/>
    </source>
</evidence>
<reference evidence="3 4" key="1">
    <citation type="submission" date="2020-03" db="EMBL/GenBank/DDBJ databases">
        <title>Leucobacter sp. nov., isolated from beetles.</title>
        <authorList>
            <person name="Hyun D.-W."/>
            <person name="Bae J.-W."/>
        </authorList>
    </citation>
    <scope>NUCLEOTIDE SEQUENCE [LARGE SCALE GENOMIC DNA]</scope>
    <source>
        <strain evidence="3 4">HDW9A</strain>
    </source>
</reference>
<proteinExistence type="predicted"/>
<dbReference type="EMBL" id="CP049933">
    <property type="protein sequence ID" value="QIM17889.1"/>
    <property type="molecule type" value="Genomic_DNA"/>
</dbReference>
<keyword evidence="1" id="KW-0812">Transmembrane</keyword>
<evidence type="ECO:0000259" key="2">
    <source>
        <dbReference type="Pfam" id="PF25549"/>
    </source>
</evidence>
<dbReference type="Proteomes" id="UP000503441">
    <property type="component" value="Chromosome"/>
</dbReference>